<proteinExistence type="predicted"/>
<organism evidence="5 6">
    <name type="scientific">Paraburkholderia edwinii</name>
    <dbReference type="NCBI Taxonomy" id="2861782"/>
    <lineage>
        <taxon>Bacteria</taxon>
        <taxon>Pseudomonadati</taxon>
        <taxon>Pseudomonadota</taxon>
        <taxon>Betaproteobacteria</taxon>
        <taxon>Burkholderiales</taxon>
        <taxon>Burkholderiaceae</taxon>
        <taxon>Paraburkholderia</taxon>
    </lineage>
</organism>
<dbReference type="PANTHER" id="PTHR42756:SF1">
    <property type="entry name" value="TRANSCRIPTIONAL REPRESSOR OF EMRAB OPERON"/>
    <property type="match status" value="1"/>
</dbReference>
<accession>A0ABX8UUN9</accession>
<name>A0ABX8UUN9_9BURK</name>
<sequence length="145" mass="16290">MPFYTPDNYQQSESVGFLLNKARNQLAADMDAALKELNIRAQHSGILMSLLRGSCTTPASLARHLSVDTGLMTRILDKLEALGLLVRSRDLADRRVVNLQLTPVGYAAALRITEVAPDVLNERLQDFSDVEYDELRRLLHKLIKE</sequence>
<dbReference type="Proteomes" id="UP000826462">
    <property type="component" value="Chromosome 2"/>
</dbReference>
<dbReference type="InterPro" id="IPR036390">
    <property type="entry name" value="WH_DNA-bd_sf"/>
</dbReference>
<evidence type="ECO:0000259" key="4">
    <source>
        <dbReference type="PROSITE" id="PS50995"/>
    </source>
</evidence>
<reference evidence="5 6" key="1">
    <citation type="submission" date="2021-07" db="EMBL/GenBank/DDBJ databases">
        <title>Paraburkholderia edwinii protects Aspergillus sp. from phenazines by acting as a toxin sponge.</title>
        <authorList>
            <person name="Dahlstrom K.M."/>
            <person name="Newman D.K."/>
        </authorList>
    </citation>
    <scope>NUCLEOTIDE SEQUENCE [LARGE SCALE GENOMIC DNA]</scope>
    <source>
        <strain evidence="5 6">Pe01</strain>
    </source>
</reference>
<keyword evidence="6" id="KW-1185">Reference proteome</keyword>
<dbReference type="InterPro" id="IPR036388">
    <property type="entry name" value="WH-like_DNA-bd_sf"/>
</dbReference>
<dbReference type="Pfam" id="PF01047">
    <property type="entry name" value="MarR"/>
    <property type="match status" value="1"/>
</dbReference>
<evidence type="ECO:0000313" key="5">
    <source>
        <dbReference type="EMBL" id="QYD72707.1"/>
    </source>
</evidence>
<gene>
    <name evidence="5" type="ORF">KZJ38_23710</name>
</gene>
<evidence type="ECO:0000256" key="3">
    <source>
        <dbReference type="ARBA" id="ARBA00023163"/>
    </source>
</evidence>
<dbReference type="EMBL" id="CP080096">
    <property type="protein sequence ID" value="QYD72707.1"/>
    <property type="molecule type" value="Genomic_DNA"/>
</dbReference>
<dbReference type="PRINTS" id="PR00598">
    <property type="entry name" value="HTHMARR"/>
</dbReference>
<keyword evidence="3" id="KW-0804">Transcription</keyword>
<feature type="domain" description="HTH marR-type" evidence="4">
    <location>
        <begin position="12"/>
        <end position="144"/>
    </location>
</feature>
<protein>
    <submittedName>
        <fullName evidence="5">MarR family winged helix-turn-helix transcriptional regulator</fullName>
    </submittedName>
</protein>
<evidence type="ECO:0000256" key="1">
    <source>
        <dbReference type="ARBA" id="ARBA00023015"/>
    </source>
</evidence>
<dbReference type="InterPro" id="IPR000835">
    <property type="entry name" value="HTH_MarR-typ"/>
</dbReference>
<evidence type="ECO:0000313" key="6">
    <source>
        <dbReference type="Proteomes" id="UP000826462"/>
    </source>
</evidence>
<dbReference type="RefSeq" id="WP_219802129.1">
    <property type="nucleotide sequence ID" value="NZ_CP080096.1"/>
</dbReference>
<keyword evidence="2" id="KW-0238">DNA-binding</keyword>
<dbReference type="Gene3D" id="1.10.10.10">
    <property type="entry name" value="Winged helix-like DNA-binding domain superfamily/Winged helix DNA-binding domain"/>
    <property type="match status" value="1"/>
</dbReference>
<dbReference type="SMART" id="SM00347">
    <property type="entry name" value="HTH_MARR"/>
    <property type="match status" value="1"/>
</dbReference>
<dbReference type="SUPFAM" id="SSF46785">
    <property type="entry name" value="Winged helix' DNA-binding domain"/>
    <property type="match status" value="1"/>
</dbReference>
<dbReference type="PANTHER" id="PTHR42756">
    <property type="entry name" value="TRANSCRIPTIONAL REGULATOR, MARR"/>
    <property type="match status" value="1"/>
</dbReference>
<keyword evidence="1" id="KW-0805">Transcription regulation</keyword>
<evidence type="ECO:0000256" key="2">
    <source>
        <dbReference type="ARBA" id="ARBA00023125"/>
    </source>
</evidence>
<dbReference type="PROSITE" id="PS50995">
    <property type="entry name" value="HTH_MARR_2"/>
    <property type="match status" value="1"/>
</dbReference>